<feature type="compositionally biased region" description="Polar residues" evidence="4">
    <location>
        <begin position="134"/>
        <end position="146"/>
    </location>
</feature>
<evidence type="ECO:0000256" key="2">
    <source>
        <dbReference type="RuleBase" id="RU362097"/>
    </source>
</evidence>
<proteinExistence type="inferred from homology"/>
<dbReference type="EMBL" id="FNKP01000003">
    <property type="protein sequence ID" value="SDR52233.1"/>
    <property type="molecule type" value="Genomic_DNA"/>
</dbReference>
<evidence type="ECO:0000313" key="6">
    <source>
        <dbReference type="Proteomes" id="UP000183487"/>
    </source>
</evidence>
<keyword evidence="2 5" id="KW-0449">Lipoprotein</keyword>
<dbReference type="Gene3D" id="1.20.1600.10">
    <property type="entry name" value="Outer membrane efflux proteins (OEP)"/>
    <property type="match status" value="1"/>
</dbReference>
<accession>A0A1H1JQF5</accession>
<evidence type="ECO:0000256" key="4">
    <source>
        <dbReference type="SAM" id="MobiDB-lite"/>
    </source>
</evidence>
<name>A0A1H1JQF5_9BURK</name>
<dbReference type="RefSeq" id="WP_074772763.1">
    <property type="nucleotide sequence ID" value="NZ_FNKP01000003.1"/>
</dbReference>
<dbReference type="AlphaFoldDB" id="A0A1H1JQF5"/>
<evidence type="ECO:0000313" key="5">
    <source>
        <dbReference type="EMBL" id="SDR52233.1"/>
    </source>
</evidence>
<feature type="chain" id="PRO_5010002490" evidence="2">
    <location>
        <begin position="23"/>
        <end position="512"/>
    </location>
</feature>
<dbReference type="PANTHER" id="PTHR30203:SF25">
    <property type="entry name" value="OUTER MEMBRANE PROTEIN-RELATED"/>
    <property type="match status" value="1"/>
</dbReference>
<dbReference type="GO" id="GO:0015562">
    <property type="term" value="F:efflux transmembrane transporter activity"/>
    <property type="evidence" value="ECO:0007669"/>
    <property type="project" value="InterPro"/>
</dbReference>
<keyword evidence="2" id="KW-0472">Membrane</keyword>
<comment type="subcellular location">
    <subcellularLocation>
        <location evidence="2">Cell membrane</location>
        <topology evidence="2">Lipid-anchor</topology>
    </subcellularLocation>
</comment>
<evidence type="ECO:0000256" key="3">
    <source>
        <dbReference type="SAM" id="Coils"/>
    </source>
</evidence>
<dbReference type="InterPro" id="IPR010131">
    <property type="entry name" value="MdtP/NodT-like"/>
</dbReference>
<dbReference type="Proteomes" id="UP000183487">
    <property type="component" value="Unassembled WGS sequence"/>
</dbReference>
<dbReference type="Pfam" id="PF02321">
    <property type="entry name" value="OEP"/>
    <property type="match status" value="2"/>
</dbReference>
<dbReference type="NCBIfam" id="TIGR01845">
    <property type="entry name" value="outer_NodT"/>
    <property type="match status" value="1"/>
</dbReference>
<dbReference type="InterPro" id="IPR003423">
    <property type="entry name" value="OMP_efflux"/>
</dbReference>
<keyword evidence="2" id="KW-0812">Transmembrane</keyword>
<keyword evidence="3" id="KW-0175">Coiled coil</keyword>
<dbReference type="PANTHER" id="PTHR30203">
    <property type="entry name" value="OUTER MEMBRANE CATION EFFLUX PROTEIN"/>
    <property type="match status" value="1"/>
</dbReference>
<keyword evidence="2" id="KW-0564">Palmitate</keyword>
<feature type="region of interest" description="Disordered" evidence="4">
    <location>
        <begin position="131"/>
        <end position="152"/>
    </location>
</feature>
<dbReference type="GO" id="GO:0005886">
    <property type="term" value="C:plasma membrane"/>
    <property type="evidence" value="ECO:0007669"/>
    <property type="project" value="UniProtKB-SubCell"/>
</dbReference>
<keyword evidence="2" id="KW-0732">Signal</keyword>
<comment type="similarity">
    <text evidence="1 2">Belongs to the outer membrane factor (OMF) (TC 1.B.17) family.</text>
</comment>
<sequence length="512" mass="54834">MNPTDYSFRAIALELLACLVMAGCTVGPDFERPVSATPQVFDRTQAAQAASKPVESDFDTQWWTLFDDPTLSALEQQLADANLDVAAASARLRQSRAEQRVAGAAEYPTLDGAASYNRERGSPNGILGLLGVSPNGSQSQSASGSTPLGVAPLPGSSGSPAYNLHQAGFDASWELDIWGGVRRGVEAASASADASYEDRNAVLLSARAELARDYIELRETQSLLRIARENLDIARNTAKLTQIRAKEGVTTDLDVANASAQAASIESLIPTLESRCETTINAIGVLLAKEPGALQQTLGDAHDVPALPAQVPIGFPSELVQRRPDIRRAEAQLHAATASIGMAKADFYPRISLNGSAGFQSLQLSSLANWASGQFVVGPSITMPIFEGGRLKGTLQLREAQQQEAAIVYRHTVLDAWRQVDDSLVVYDAEQLRQERLSAVVALNQRALSIAQQRYKGGALDYLDVLNVQKQLLDAQSNLEQSKATADANLITLCKALGGGWQSTYADPYVSR</sequence>
<gene>
    <name evidence="5" type="ORF">SAMN05443245_7137</name>
</gene>
<dbReference type="Gene3D" id="2.20.200.10">
    <property type="entry name" value="Outer membrane efflux proteins (OEP)"/>
    <property type="match status" value="1"/>
</dbReference>
<feature type="coiled-coil region" evidence="3">
    <location>
        <begin position="71"/>
        <end position="98"/>
    </location>
</feature>
<reference evidence="6" key="1">
    <citation type="submission" date="2016-10" db="EMBL/GenBank/DDBJ databases">
        <authorList>
            <person name="Varghese N."/>
        </authorList>
    </citation>
    <scope>NUCLEOTIDE SEQUENCE [LARGE SCALE GENOMIC DNA]</scope>
    <source>
        <strain evidence="6">GAS106B</strain>
    </source>
</reference>
<keyword evidence="6" id="KW-1185">Reference proteome</keyword>
<feature type="signal peptide" evidence="2">
    <location>
        <begin position="1"/>
        <end position="22"/>
    </location>
</feature>
<dbReference type="SUPFAM" id="SSF56954">
    <property type="entry name" value="Outer membrane efflux proteins (OEP)"/>
    <property type="match status" value="1"/>
</dbReference>
<keyword evidence="2" id="KW-1134">Transmembrane beta strand</keyword>
<evidence type="ECO:0000256" key="1">
    <source>
        <dbReference type="ARBA" id="ARBA00007613"/>
    </source>
</evidence>
<organism evidence="5 6">
    <name type="scientific">Paraburkholderia fungorum</name>
    <dbReference type="NCBI Taxonomy" id="134537"/>
    <lineage>
        <taxon>Bacteria</taxon>
        <taxon>Pseudomonadati</taxon>
        <taxon>Pseudomonadota</taxon>
        <taxon>Betaproteobacteria</taxon>
        <taxon>Burkholderiales</taxon>
        <taxon>Burkholderiaceae</taxon>
        <taxon>Paraburkholderia</taxon>
    </lineage>
</organism>
<protein>
    <submittedName>
        <fullName evidence="5">Efflux transporter, outer membrane factor (OMF) lipoprotein, NodT family</fullName>
    </submittedName>
</protein>
<dbReference type="OrthoDB" id="9770517at2"/>